<dbReference type="InterPro" id="IPR029070">
    <property type="entry name" value="Chitinase_insertion_sf"/>
</dbReference>
<comment type="similarity">
    <text evidence="1">Belongs to the glycosyl hydrolase 18 family. Chitinase class V subfamily.</text>
</comment>
<dbReference type="GO" id="GO:0005975">
    <property type="term" value="P:carbohydrate metabolic process"/>
    <property type="evidence" value="ECO:0007669"/>
    <property type="project" value="InterPro"/>
</dbReference>
<evidence type="ECO:0000313" key="7">
    <source>
        <dbReference type="Proteomes" id="UP000054771"/>
    </source>
</evidence>
<keyword evidence="3" id="KW-0843">Virulence</keyword>
<keyword evidence="2" id="KW-0147">Chitin-binding</keyword>
<feature type="domain" description="GH18" evidence="5">
    <location>
        <begin position="1"/>
        <end position="146"/>
    </location>
</feature>
<evidence type="ECO:0000256" key="1">
    <source>
        <dbReference type="ARBA" id="ARBA00008682"/>
    </source>
</evidence>
<evidence type="ECO:0000313" key="6">
    <source>
        <dbReference type="EMBL" id="CEN60934.1"/>
    </source>
</evidence>
<evidence type="ECO:0000256" key="2">
    <source>
        <dbReference type="ARBA" id="ARBA00022669"/>
    </source>
</evidence>
<keyword evidence="4" id="KW-0732">Signal</keyword>
<dbReference type="PANTHER" id="PTHR47700:SF2">
    <property type="entry name" value="CHITINASE"/>
    <property type="match status" value="1"/>
</dbReference>
<dbReference type="Gene3D" id="3.10.50.10">
    <property type="match status" value="1"/>
</dbReference>
<dbReference type="PANTHER" id="PTHR47700">
    <property type="entry name" value="V CHITINASE, PUTATIVE (AFU_ORTHOLOGUE AFUA_6G13720)-RELATED"/>
    <property type="match status" value="1"/>
</dbReference>
<dbReference type="STRING" id="454130.A0A0U5GN27"/>
<dbReference type="InterPro" id="IPR017853">
    <property type="entry name" value="GH"/>
</dbReference>
<reference evidence="7" key="1">
    <citation type="journal article" date="2016" name="Genome Announc.">
        <title>Draft genome sequences of fungus Aspergillus calidoustus.</title>
        <authorList>
            <person name="Horn F."/>
            <person name="Linde J."/>
            <person name="Mattern D.J."/>
            <person name="Walther G."/>
            <person name="Guthke R."/>
            <person name="Scherlach K."/>
            <person name="Martin K."/>
            <person name="Brakhage A.A."/>
            <person name="Petzke L."/>
            <person name="Valiante V."/>
        </authorList>
    </citation>
    <scope>NUCLEOTIDE SEQUENCE [LARGE SCALE GENOMIC DNA]</scope>
    <source>
        <strain evidence="7">SF006504</strain>
    </source>
</reference>
<dbReference type="SUPFAM" id="SSF54556">
    <property type="entry name" value="Chitinase insertion domain"/>
    <property type="match status" value="1"/>
</dbReference>
<dbReference type="Gene3D" id="3.20.20.80">
    <property type="entry name" value="Glycosidases"/>
    <property type="match status" value="1"/>
</dbReference>
<dbReference type="PROSITE" id="PS51910">
    <property type="entry name" value="GH18_2"/>
    <property type="match status" value="1"/>
</dbReference>
<dbReference type="EMBL" id="CDMC01000006">
    <property type="protein sequence ID" value="CEN60934.1"/>
    <property type="molecule type" value="Genomic_DNA"/>
</dbReference>
<dbReference type="Proteomes" id="UP000054771">
    <property type="component" value="Unassembled WGS sequence"/>
</dbReference>
<evidence type="ECO:0000259" key="5">
    <source>
        <dbReference type="PROSITE" id="PS51910"/>
    </source>
</evidence>
<name>A0A0U5GN27_ASPCI</name>
<keyword evidence="7" id="KW-1185">Reference proteome</keyword>
<evidence type="ECO:0000256" key="4">
    <source>
        <dbReference type="SAM" id="SignalP"/>
    </source>
</evidence>
<dbReference type="SUPFAM" id="SSF51445">
    <property type="entry name" value="(Trans)glycosidases"/>
    <property type="match status" value="1"/>
</dbReference>
<protein>
    <recommendedName>
        <fullName evidence="5">GH18 domain-containing protein</fullName>
    </recommendedName>
</protein>
<proteinExistence type="inferred from homology"/>
<evidence type="ECO:0000256" key="3">
    <source>
        <dbReference type="ARBA" id="ARBA00023026"/>
    </source>
</evidence>
<organism evidence="6 7">
    <name type="scientific">Aspergillus calidoustus</name>
    <dbReference type="NCBI Taxonomy" id="454130"/>
    <lineage>
        <taxon>Eukaryota</taxon>
        <taxon>Fungi</taxon>
        <taxon>Dikarya</taxon>
        <taxon>Ascomycota</taxon>
        <taxon>Pezizomycotina</taxon>
        <taxon>Eurotiomycetes</taxon>
        <taxon>Eurotiomycetidae</taxon>
        <taxon>Eurotiales</taxon>
        <taxon>Aspergillaceae</taxon>
        <taxon>Aspergillus</taxon>
        <taxon>Aspergillus subgen. Nidulantes</taxon>
    </lineage>
</organism>
<feature type="signal peptide" evidence="4">
    <location>
        <begin position="1"/>
        <end position="15"/>
    </location>
</feature>
<feature type="chain" id="PRO_5012023213" description="GH18 domain-containing protein" evidence="4">
    <location>
        <begin position="16"/>
        <end position="146"/>
    </location>
</feature>
<dbReference type="AlphaFoldDB" id="A0A0U5GN27"/>
<dbReference type="OrthoDB" id="73875at2759"/>
<dbReference type="OMA" id="HTNPVIN"/>
<sequence>MAWVSLLIRLGYLQGLNVEGMLPYVDYYNIISYDIHGTWDGNSEHTNPVINPHTNLTVIAQGLDLLWRNLVGPSKVNLGLAFYGRSFRLEDNSCNVPGYPFYKPSGRGANPGSCTGTSGILLNYEVHRILENYRPEVIYDADAGVN</sequence>
<dbReference type="Pfam" id="PF00704">
    <property type="entry name" value="Glyco_hydro_18"/>
    <property type="match status" value="1"/>
</dbReference>
<dbReference type="InterPro" id="IPR001223">
    <property type="entry name" value="Glyco_hydro18_cat"/>
</dbReference>
<dbReference type="GO" id="GO:0008061">
    <property type="term" value="F:chitin binding"/>
    <property type="evidence" value="ECO:0007669"/>
    <property type="project" value="UniProtKB-KW"/>
</dbReference>
<accession>A0A0U5GN27</accession>
<gene>
    <name evidence="6" type="ORF">ASPCAL07605</name>
</gene>
<dbReference type="InterPro" id="IPR053214">
    <property type="entry name" value="LysM12-like"/>
</dbReference>